<keyword evidence="1" id="KW-0645">Protease</keyword>
<dbReference type="PANTHER" id="PTHR43270:SF12">
    <property type="entry name" value="SUCCINYL-DIAMINOPIMELATE DESUCCINYLASE"/>
    <property type="match status" value="1"/>
</dbReference>
<dbReference type="Pfam" id="PF01546">
    <property type="entry name" value="Peptidase_M20"/>
    <property type="match status" value="1"/>
</dbReference>
<dbReference type="NCBIfam" id="NF006053">
    <property type="entry name" value="PRK08201.1"/>
    <property type="match status" value="1"/>
</dbReference>
<dbReference type="PANTHER" id="PTHR43270">
    <property type="entry name" value="BETA-ALA-HIS DIPEPTIDASE"/>
    <property type="match status" value="1"/>
</dbReference>
<protein>
    <submittedName>
        <fullName evidence="5">Unannotated protein</fullName>
    </submittedName>
</protein>
<dbReference type="GO" id="GO:0006508">
    <property type="term" value="P:proteolysis"/>
    <property type="evidence" value="ECO:0007669"/>
    <property type="project" value="UniProtKB-KW"/>
</dbReference>
<evidence type="ECO:0000256" key="3">
    <source>
        <dbReference type="ARBA" id="ARBA00022801"/>
    </source>
</evidence>
<evidence type="ECO:0000256" key="1">
    <source>
        <dbReference type="ARBA" id="ARBA00022670"/>
    </source>
</evidence>
<dbReference type="Pfam" id="PF07687">
    <property type="entry name" value="M20_dimer"/>
    <property type="match status" value="1"/>
</dbReference>
<evidence type="ECO:0000256" key="2">
    <source>
        <dbReference type="ARBA" id="ARBA00022723"/>
    </source>
</evidence>
<proteinExistence type="predicted"/>
<dbReference type="InterPro" id="IPR011650">
    <property type="entry name" value="Peptidase_M20_dimer"/>
</dbReference>
<gene>
    <name evidence="5" type="ORF">UFOPK3789_00049</name>
</gene>
<reference evidence="5" key="1">
    <citation type="submission" date="2020-05" db="EMBL/GenBank/DDBJ databases">
        <authorList>
            <person name="Chiriac C."/>
            <person name="Salcher M."/>
            <person name="Ghai R."/>
            <person name="Kavagutti S V."/>
        </authorList>
    </citation>
    <scope>NUCLEOTIDE SEQUENCE</scope>
</reference>
<organism evidence="5">
    <name type="scientific">freshwater metagenome</name>
    <dbReference type="NCBI Taxonomy" id="449393"/>
    <lineage>
        <taxon>unclassified sequences</taxon>
        <taxon>metagenomes</taxon>
        <taxon>ecological metagenomes</taxon>
    </lineage>
</organism>
<keyword evidence="2" id="KW-0479">Metal-binding</keyword>
<name>A0A6J7JE30_9ZZZZ</name>
<dbReference type="Gene3D" id="3.30.70.360">
    <property type="match status" value="1"/>
</dbReference>
<keyword evidence="3" id="KW-0378">Hydrolase</keyword>
<dbReference type="NCBIfam" id="NF006579">
    <property type="entry name" value="PRK09104.1"/>
    <property type="match status" value="1"/>
</dbReference>
<dbReference type="InterPro" id="IPR002933">
    <property type="entry name" value="Peptidase_M20"/>
</dbReference>
<accession>A0A6J7JE30</accession>
<dbReference type="EMBL" id="CAFBNL010000001">
    <property type="protein sequence ID" value="CAB4940512.1"/>
    <property type="molecule type" value="Genomic_DNA"/>
</dbReference>
<dbReference type="Gene3D" id="3.40.630.10">
    <property type="entry name" value="Zn peptidases"/>
    <property type="match status" value="1"/>
</dbReference>
<dbReference type="SUPFAM" id="SSF53187">
    <property type="entry name" value="Zn-dependent exopeptidases"/>
    <property type="match status" value="1"/>
</dbReference>
<dbReference type="GO" id="GO:0046872">
    <property type="term" value="F:metal ion binding"/>
    <property type="evidence" value="ECO:0007669"/>
    <property type="project" value="UniProtKB-KW"/>
</dbReference>
<dbReference type="NCBIfam" id="NF005914">
    <property type="entry name" value="PRK07907.1"/>
    <property type="match status" value="1"/>
</dbReference>
<dbReference type="AlphaFoldDB" id="A0A6J7JE30"/>
<evidence type="ECO:0000313" key="5">
    <source>
        <dbReference type="EMBL" id="CAB4940512.1"/>
    </source>
</evidence>
<sequence length="484" mass="52646">MTDNGLIVMVMIDGALRSHHMSELQLSEYISSNRDLIIERLSDWIAIPSISCEPGRSGDVRRSAEWCAGQMREAGLENVHLIETQLHPSVYGDWLHAGPEAPTVVVYGHHDVQPVDPESDWDSPPFEATEREGQLFARGSVDDKGQVLYHLEAVRALLSRDGVLPINIKFVIEGEEEFGSPNFEDLLISNKELLYCDAVIVSDTGMLSISEPSMCIGMRGLAGFDVHIRSSSTDLHSGVFGGAVLNSSHLAAEIVASLHDSNGRVAIPGFYDSVLEISPEERLAMEALPFNEADFRRAAGGAPLIGETGRSTLERTGSRPTADVVGITSGYSGVGVKTIVPSTANIKITFRLVPNQDPDRIAELFHAWLHPLMPEGVEVEVWEEGRVSPALTPIHHPAVQAASRSIEKVWGKAPYLVREGGSGPEEALGRVLEAPVVFLGVGLPDDNIHAPNERIVLEQFWRGLLAVGELWFDMAGTPGIRKVT</sequence>
<dbReference type="GO" id="GO:0008233">
    <property type="term" value="F:peptidase activity"/>
    <property type="evidence" value="ECO:0007669"/>
    <property type="project" value="UniProtKB-KW"/>
</dbReference>
<evidence type="ECO:0000259" key="4">
    <source>
        <dbReference type="Pfam" id="PF07687"/>
    </source>
</evidence>
<feature type="domain" description="Peptidase M20 dimerisation" evidence="4">
    <location>
        <begin position="217"/>
        <end position="375"/>
    </location>
</feature>
<dbReference type="InterPro" id="IPR051458">
    <property type="entry name" value="Cyt/Met_Dipeptidase"/>
</dbReference>